<dbReference type="PANTHER" id="PTHR10438">
    <property type="entry name" value="THIOREDOXIN"/>
    <property type="match status" value="1"/>
</dbReference>
<organism evidence="2 4">
    <name type="scientific">Momordica charantia</name>
    <name type="common">Bitter gourd</name>
    <name type="synonym">Balsam pear</name>
    <dbReference type="NCBI Taxonomy" id="3673"/>
    <lineage>
        <taxon>Eukaryota</taxon>
        <taxon>Viridiplantae</taxon>
        <taxon>Streptophyta</taxon>
        <taxon>Embryophyta</taxon>
        <taxon>Tracheophyta</taxon>
        <taxon>Spermatophyta</taxon>
        <taxon>Magnoliopsida</taxon>
        <taxon>eudicotyledons</taxon>
        <taxon>Gunneridae</taxon>
        <taxon>Pentapetalae</taxon>
        <taxon>rosids</taxon>
        <taxon>fabids</taxon>
        <taxon>Cucurbitales</taxon>
        <taxon>Cucurbitaceae</taxon>
        <taxon>Momordiceae</taxon>
        <taxon>Momordica</taxon>
    </lineage>
</organism>
<dbReference type="PROSITE" id="PS51352">
    <property type="entry name" value="THIOREDOXIN_2"/>
    <property type="match status" value="1"/>
</dbReference>
<name>A0A6J1CCP8_MOMCH</name>
<proteinExistence type="predicted"/>
<dbReference type="InterPro" id="IPR050620">
    <property type="entry name" value="Thioredoxin_H-type-like"/>
</dbReference>
<dbReference type="GeneID" id="111010298"/>
<sequence>MEGHKKVVKKSRVIKVGSEGSWDYYVAKAFKQGFPVAVHFSASWCTPSRAMSHFFEELALEYKGVVFLSVDVDETKDVASKLEIKAMPTFVLMKDGAPNFKLVGANPVELRKRINGFIYG</sequence>
<dbReference type="KEGG" id="mcha:111010298"/>
<keyword evidence="2" id="KW-1185">Reference proteome</keyword>
<evidence type="ECO:0000259" key="1">
    <source>
        <dbReference type="PROSITE" id="PS51352"/>
    </source>
</evidence>
<dbReference type="RefSeq" id="XP_022139349.1">
    <property type="nucleotide sequence ID" value="XM_022283657.1"/>
</dbReference>
<dbReference type="RefSeq" id="XP_022139348.1">
    <property type="nucleotide sequence ID" value="XM_022283656.1"/>
</dbReference>
<dbReference type="PANTHER" id="PTHR10438:SF242">
    <property type="entry name" value="THIOREDOXIN-LIKE PROTEIN CXXS1"/>
    <property type="match status" value="1"/>
</dbReference>
<dbReference type="InterPro" id="IPR036249">
    <property type="entry name" value="Thioredoxin-like_sf"/>
</dbReference>
<dbReference type="Gene3D" id="3.40.30.10">
    <property type="entry name" value="Glutaredoxin"/>
    <property type="match status" value="1"/>
</dbReference>
<dbReference type="CDD" id="cd02947">
    <property type="entry name" value="TRX_family"/>
    <property type="match status" value="1"/>
</dbReference>
<dbReference type="Pfam" id="PF00085">
    <property type="entry name" value="Thioredoxin"/>
    <property type="match status" value="1"/>
</dbReference>
<gene>
    <name evidence="3 4" type="primary">LOC111010298</name>
</gene>
<evidence type="ECO:0000313" key="4">
    <source>
        <dbReference type="RefSeq" id="XP_022139349.1"/>
    </source>
</evidence>
<reference evidence="3 4" key="1">
    <citation type="submission" date="2025-04" db="UniProtKB">
        <authorList>
            <consortium name="RefSeq"/>
        </authorList>
    </citation>
    <scope>IDENTIFICATION</scope>
    <source>
        <strain evidence="3 4">OHB3-1</strain>
    </source>
</reference>
<accession>A0A6J1CCP8</accession>
<protein>
    <submittedName>
        <fullName evidence="3 4">Thioredoxin-like protein CXXS1</fullName>
    </submittedName>
</protein>
<dbReference type="AlphaFoldDB" id="A0A6J1CCP8"/>
<feature type="domain" description="Thioredoxin" evidence="1">
    <location>
        <begin position="1"/>
        <end position="119"/>
    </location>
</feature>
<dbReference type="OrthoDB" id="10263751at2759"/>
<evidence type="ECO:0000313" key="3">
    <source>
        <dbReference type="RefSeq" id="XP_022139348.1"/>
    </source>
</evidence>
<dbReference type="Proteomes" id="UP000504603">
    <property type="component" value="Unplaced"/>
</dbReference>
<evidence type="ECO:0000313" key="2">
    <source>
        <dbReference type="Proteomes" id="UP000504603"/>
    </source>
</evidence>
<dbReference type="SUPFAM" id="SSF52833">
    <property type="entry name" value="Thioredoxin-like"/>
    <property type="match status" value="1"/>
</dbReference>
<dbReference type="InterPro" id="IPR013766">
    <property type="entry name" value="Thioredoxin_domain"/>
</dbReference>